<proteinExistence type="inferred from homology"/>
<organism evidence="6 7">
    <name type="scientific">Chlamydomonas eustigma</name>
    <dbReference type="NCBI Taxonomy" id="1157962"/>
    <lineage>
        <taxon>Eukaryota</taxon>
        <taxon>Viridiplantae</taxon>
        <taxon>Chlorophyta</taxon>
        <taxon>core chlorophytes</taxon>
        <taxon>Chlorophyceae</taxon>
        <taxon>CS clade</taxon>
        <taxon>Chlamydomonadales</taxon>
        <taxon>Chlamydomonadaceae</taxon>
        <taxon>Chlamydomonas</taxon>
    </lineage>
</organism>
<dbReference type="InterPro" id="IPR001708">
    <property type="entry name" value="YidC/ALB3/OXA1/COX18"/>
</dbReference>
<dbReference type="PANTHER" id="PTHR12428">
    <property type="entry name" value="OXA1"/>
    <property type="match status" value="1"/>
</dbReference>
<keyword evidence="7" id="KW-1185">Reference proteome</keyword>
<dbReference type="GO" id="GO:0072598">
    <property type="term" value="P:protein localization to chloroplast"/>
    <property type="evidence" value="ECO:0007669"/>
    <property type="project" value="TreeGrafter"/>
</dbReference>
<dbReference type="STRING" id="1157962.A0A250XA57"/>
<keyword evidence="4" id="KW-1133">Transmembrane helix</keyword>
<dbReference type="GO" id="GO:0009535">
    <property type="term" value="C:chloroplast thylakoid membrane"/>
    <property type="evidence" value="ECO:0007669"/>
    <property type="project" value="TreeGrafter"/>
</dbReference>
<evidence type="ECO:0000313" key="6">
    <source>
        <dbReference type="EMBL" id="GAX79742.1"/>
    </source>
</evidence>
<evidence type="ECO:0000256" key="2">
    <source>
        <dbReference type="ARBA" id="ARBA00010583"/>
    </source>
</evidence>
<dbReference type="PANTHER" id="PTHR12428:SF14">
    <property type="entry name" value="ALBINO3-LIKE PROTEIN 1, CHLOROPLASTIC"/>
    <property type="match status" value="1"/>
</dbReference>
<accession>A0A250XA57</accession>
<name>A0A250XA57_9CHLO</name>
<dbReference type="Proteomes" id="UP000232323">
    <property type="component" value="Unassembled WGS sequence"/>
</dbReference>
<dbReference type="AlphaFoldDB" id="A0A250XA57"/>
<evidence type="ECO:0000256" key="5">
    <source>
        <dbReference type="ARBA" id="ARBA00023136"/>
    </source>
</evidence>
<dbReference type="EMBL" id="BEGY01000045">
    <property type="protein sequence ID" value="GAX79742.1"/>
    <property type="molecule type" value="Genomic_DNA"/>
</dbReference>
<evidence type="ECO:0000313" key="7">
    <source>
        <dbReference type="Proteomes" id="UP000232323"/>
    </source>
</evidence>
<evidence type="ECO:0000256" key="4">
    <source>
        <dbReference type="ARBA" id="ARBA00022989"/>
    </source>
</evidence>
<protein>
    <submittedName>
        <fullName evidence="6">Uncharacterized protein</fullName>
    </submittedName>
</protein>
<evidence type="ECO:0000256" key="1">
    <source>
        <dbReference type="ARBA" id="ARBA00004141"/>
    </source>
</evidence>
<reference evidence="6 7" key="1">
    <citation type="submission" date="2017-08" db="EMBL/GenBank/DDBJ databases">
        <title>Acidophilic green algal genome provides insights into adaptation to an acidic environment.</title>
        <authorList>
            <person name="Hirooka S."/>
            <person name="Hirose Y."/>
            <person name="Kanesaki Y."/>
            <person name="Higuchi S."/>
            <person name="Fujiwara T."/>
            <person name="Onuma R."/>
            <person name="Era A."/>
            <person name="Ohbayashi R."/>
            <person name="Uzuka A."/>
            <person name="Nozaki H."/>
            <person name="Yoshikawa H."/>
            <person name="Miyagishima S.Y."/>
        </authorList>
    </citation>
    <scope>NUCLEOTIDE SEQUENCE [LARGE SCALE GENOMIC DNA]</scope>
    <source>
        <strain evidence="6 7">NIES-2499</strain>
    </source>
</reference>
<comment type="similarity">
    <text evidence="2">Belongs to the OXA1/ALB3/YidC (TC 2.A.9.2) family.</text>
</comment>
<sequence length="474" mass="50338">MLSCITMNQVLNRSLYCISPGLGRGLSFAHSQEVSNLYTSNIFATLRKALHSDASDGLSSGLSTHAASTCFEASSSLEPLLMMFAPSQIGAQLLNQVHSATGLPWWASIPLATLAVRAALLPLSIRAKASSTNLILINEALAKARQIRDKIKSSSLPDGSSLSSTARDDKAVKDIGMWSLARGTYLHLRTQHSVPSLRWYILNAITQTCVFTTITTSLSRMSSSMWPGFATEGLPGLTDLTSPALFLQTLSTPYGTLGAILPLGLVLLYTSSTDLTAGARVPGILAALRIMAIPYYCISLLQPQAVLLYWATVSLSHYALQLMLSTSSGAKWARLPTLMTGANISTSLPQQRSTLGGTATSNLPEHHRDHYEAATGEESTASSSADIQHVGRSTKIGVELSPASPRADTAANVGGPALSSLSKQDSELLVFLGQRYSKTKNPDAAIACYRLALQITDGDCKGAVNGLKSLRLGI</sequence>
<comment type="caution">
    <text evidence="6">The sequence shown here is derived from an EMBL/GenBank/DDBJ whole genome shotgun (WGS) entry which is preliminary data.</text>
</comment>
<comment type="subcellular location">
    <subcellularLocation>
        <location evidence="1">Membrane</location>
        <topology evidence="1">Multi-pass membrane protein</topology>
    </subcellularLocation>
</comment>
<dbReference type="GO" id="GO:0032977">
    <property type="term" value="F:membrane insertase activity"/>
    <property type="evidence" value="ECO:0007669"/>
    <property type="project" value="InterPro"/>
</dbReference>
<keyword evidence="5" id="KW-0472">Membrane</keyword>
<dbReference type="OrthoDB" id="2148490at2759"/>
<evidence type="ECO:0000256" key="3">
    <source>
        <dbReference type="ARBA" id="ARBA00022692"/>
    </source>
</evidence>
<keyword evidence="3" id="KW-0812">Transmembrane</keyword>
<gene>
    <name evidence="6" type="ORF">CEUSTIGMA_g7183.t1</name>
</gene>
<dbReference type="GO" id="GO:0010027">
    <property type="term" value="P:thylakoid membrane organization"/>
    <property type="evidence" value="ECO:0007669"/>
    <property type="project" value="TreeGrafter"/>
</dbReference>
<dbReference type="GO" id="GO:0051205">
    <property type="term" value="P:protein insertion into membrane"/>
    <property type="evidence" value="ECO:0007669"/>
    <property type="project" value="TreeGrafter"/>
</dbReference>